<accession>A0A176QE67</accession>
<reference evidence="2 3" key="1">
    <citation type="submission" date="2016-01" db="EMBL/GenBank/DDBJ databases">
        <title>Janibacter melonis strain CD11_4 genome sequencing and assembly.</title>
        <authorList>
            <person name="Nair G.R."/>
            <person name="Kaur G."/>
            <person name="Chander A.M."/>
            <person name="Mayilraj S."/>
        </authorList>
    </citation>
    <scope>NUCLEOTIDE SEQUENCE [LARGE SCALE GENOMIC DNA]</scope>
    <source>
        <strain evidence="2 3">CD11-4</strain>
    </source>
</reference>
<dbReference type="Proteomes" id="UP000076976">
    <property type="component" value="Unassembled WGS sequence"/>
</dbReference>
<keyword evidence="3" id="KW-1185">Reference proteome</keyword>
<dbReference type="PANTHER" id="PTHR10632:SF2">
    <property type="entry name" value="SULFIDE:QUINONE OXIDOREDUCTASE, MITOCHONDRIAL"/>
    <property type="match status" value="1"/>
</dbReference>
<dbReference type="GO" id="GO:0071949">
    <property type="term" value="F:FAD binding"/>
    <property type="evidence" value="ECO:0007669"/>
    <property type="project" value="TreeGrafter"/>
</dbReference>
<dbReference type="Pfam" id="PF07992">
    <property type="entry name" value="Pyr_redox_2"/>
    <property type="match status" value="1"/>
</dbReference>
<proteinExistence type="predicted"/>
<feature type="domain" description="FAD/NAD(P)-binding" evidence="1">
    <location>
        <begin position="5"/>
        <end position="119"/>
    </location>
</feature>
<evidence type="ECO:0000259" key="1">
    <source>
        <dbReference type="Pfam" id="PF07992"/>
    </source>
</evidence>
<dbReference type="RefSeq" id="WP_068274055.1">
    <property type="nucleotide sequence ID" value="NZ_LQZG01000002.1"/>
</dbReference>
<dbReference type="InterPro" id="IPR015904">
    <property type="entry name" value="Sulphide_quinone_reductase"/>
</dbReference>
<dbReference type="AlphaFoldDB" id="A0A176QE67"/>
<dbReference type="SUPFAM" id="SSF51905">
    <property type="entry name" value="FAD/NAD(P)-binding domain"/>
    <property type="match status" value="1"/>
</dbReference>
<sequence>MSRHHDVVVLGGGNAGISLAARLRQVGCRDVLVVAPSATHLYRPMLNYVGGGQARLDELTLTTHTVMPSGVQWLRDRAVAVHPDLHEVETAKGERVGYTDLVVATGLEEDLGAVKGLETALASGWASTPHLEERAERTWEALRPLRRGRVVLSIPPEPAPCGGTALKPLFLAADHWRREGVLGDVEIHLVTPFASVLDLPFVDGTLTTRLERLGVHVHHDARVASLDGATREVVVASGGGTTTIADVDHAVVVPHYRGPSWLAGLAGGEHGLVDVDPETMAHRSAPDVWSLGDVADLRTRPSGGALRRQVDVLADNIARRRLGEPLRRYDGYTIIPVTTDRRRLLLAEMDRDGTPQPTVRRPDLTVPRTWLWVFDRYLEPRVYRYALLRGRV</sequence>
<evidence type="ECO:0000313" key="2">
    <source>
        <dbReference type="EMBL" id="OAB88069.1"/>
    </source>
</evidence>
<dbReference type="PRINTS" id="PR00411">
    <property type="entry name" value="PNDRDTASEI"/>
</dbReference>
<organism evidence="2 3">
    <name type="scientific">Janibacter melonis</name>
    <dbReference type="NCBI Taxonomy" id="262209"/>
    <lineage>
        <taxon>Bacteria</taxon>
        <taxon>Bacillati</taxon>
        <taxon>Actinomycetota</taxon>
        <taxon>Actinomycetes</taxon>
        <taxon>Micrococcales</taxon>
        <taxon>Intrasporangiaceae</taxon>
        <taxon>Janibacter</taxon>
    </lineage>
</organism>
<dbReference type="GO" id="GO:0070221">
    <property type="term" value="P:sulfide oxidation, using sulfide:quinone oxidoreductase"/>
    <property type="evidence" value="ECO:0007669"/>
    <property type="project" value="TreeGrafter"/>
</dbReference>
<name>A0A176QE67_9MICO</name>
<dbReference type="InterPro" id="IPR036188">
    <property type="entry name" value="FAD/NAD-bd_sf"/>
</dbReference>
<comment type="caution">
    <text evidence="2">The sequence shown here is derived from an EMBL/GenBank/DDBJ whole genome shotgun (WGS) entry which is preliminary data.</text>
</comment>
<dbReference type="Gene3D" id="3.50.50.60">
    <property type="entry name" value="FAD/NAD(P)-binding domain"/>
    <property type="match status" value="2"/>
</dbReference>
<dbReference type="EMBL" id="LQZG01000002">
    <property type="protein sequence ID" value="OAB88069.1"/>
    <property type="molecule type" value="Genomic_DNA"/>
</dbReference>
<dbReference type="STRING" id="262209.AWH69_08725"/>
<dbReference type="InterPro" id="IPR023753">
    <property type="entry name" value="FAD/NAD-binding_dom"/>
</dbReference>
<dbReference type="PANTHER" id="PTHR10632">
    <property type="entry name" value="SULFIDE:QUINONE OXIDOREDUCTASE"/>
    <property type="match status" value="1"/>
</dbReference>
<gene>
    <name evidence="2" type="ORF">AWH69_08725</name>
</gene>
<protein>
    <recommendedName>
        <fullName evidence="1">FAD/NAD(P)-binding domain-containing protein</fullName>
    </recommendedName>
</protein>
<dbReference type="GO" id="GO:0070224">
    <property type="term" value="F:sulfide:quinone oxidoreductase activity"/>
    <property type="evidence" value="ECO:0007669"/>
    <property type="project" value="TreeGrafter"/>
</dbReference>
<evidence type="ECO:0000313" key="3">
    <source>
        <dbReference type="Proteomes" id="UP000076976"/>
    </source>
</evidence>